<dbReference type="SUPFAM" id="SSF52540">
    <property type="entry name" value="P-loop containing nucleoside triphosphate hydrolases"/>
    <property type="match status" value="1"/>
</dbReference>
<keyword evidence="4" id="KW-0378">Hydrolase</keyword>
<keyword evidence="3" id="KW-0677">Repeat</keyword>
<dbReference type="AlphaFoldDB" id="A0A3P6ARD8"/>
<dbReference type="FunFam" id="3.80.10.10:FF:000386">
    <property type="entry name" value="Disease resistance protein RPS4"/>
    <property type="match status" value="1"/>
</dbReference>
<evidence type="ECO:0000256" key="2">
    <source>
        <dbReference type="ARBA" id="ARBA00022614"/>
    </source>
</evidence>
<dbReference type="EC" id="3.2.2.6" evidence="1"/>
<feature type="compositionally biased region" description="Low complexity" evidence="8">
    <location>
        <begin position="179"/>
        <end position="190"/>
    </location>
</feature>
<dbReference type="Pfam" id="PF00931">
    <property type="entry name" value="NB-ARC"/>
    <property type="match status" value="1"/>
</dbReference>
<dbReference type="SUPFAM" id="SSF52200">
    <property type="entry name" value="Toll/Interleukin receptor TIR domain"/>
    <property type="match status" value="1"/>
</dbReference>
<dbReference type="InterPro" id="IPR002182">
    <property type="entry name" value="NB-ARC"/>
</dbReference>
<dbReference type="PANTHER" id="PTHR11017:SF424">
    <property type="entry name" value="DISEASE RESISTANCE-LIKE PROTEIN CSA1"/>
    <property type="match status" value="1"/>
</dbReference>
<feature type="region of interest" description="Disordered" evidence="8">
    <location>
        <begin position="1154"/>
        <end position="1183"/>
    </location>
</feature>
<dbReference type="Pfam" id="PF20160">
    <property type="entry name" value="C-JID"/>
    <property type="match status" value="1"/>
</dbReference>
<dbReference type="Pfam" id="PF01582">
    <property type="entry name" value="TIR"/>
    <property type="match status" value="1"/>
</dbReference>
<evidence type="ECO:0000256" key="1">
    <source>
        <dbReference type="ARBA" id="ARBA00011982"/>
    </source>
</evidence>
<organism evidence="10">
    <name type="scientific">Brassica oleracea</name>
    <name type="common">Wild cabbage</name>
    <dbReference type="NCBI Taxonomy" id="3712"/>
    <lineage>
        <taxon>Eukaryota</taxon>
        <taxon>Viridiplantae</taxon>
        <taxon>Streptophyta</taxon>
        <taxon>Embryophyta</taxon>
        <taxon>Tracheophyta</taxon>
        <taxon>Spermatophyta</taxon>
        <taxon>Magnoliopsida</taxon>
        <taxon>eudicotyledons</taxon>
        <taxon>Gunneridae</taxon>
        <taxon>Pentapetalae</taxon>
        <taxon>rosids</taxon>
        <taxon>malvids</taxon>
        <taxon>Brassicales</taxon>
        <taxon>Brassicaceae</taxon>
        <taxon>Brassiceae</taxon>
        <taxon>Brassica</taxon>
    </lineage>
</organism>
<dbReference type="Gene3D" id="3.80.10.10">
    <property type="entry name" value="Ribonuclease Inhibitor"/>
    <property type="match status" value="2"/>
</dbReference>
<proteinExistence type="predicted"/>
<evidence type="ECO:0000256" key="3">
    <source>
        <dbReference type="ARBA" id="ARBA00022737"/>
    </source>
</evidence>
<evidence type="ECO:0000256" key="7">
    <source>
        <dbReference type="ARBA" id="ARBA00047304"/>
    </source>
</evidence>
<dbReference type="InterPro" id="IPR000157">
    <property type="entry name" value="TIR_dom"/>
</dbReference>
<dbReference type="PRINTS" id="PR00364">
    <property type="entry name" value="DISEASERSIST"/>
</dbReference>
<keyword evidence="6" id="KW-0520">NAD</keyword>
<protein>
    <recommendedName>
        <fullName evidence="1">ADP-ribosyl cyclase/cyclic ADP-ribose hydrolase</fullName>
        <ecNumber evidence="1">3.2.2.6</ecNumber>
    </recommendedName>
</protein>
<dbReference type="InterPro" id="IPR036390">
    <property type="entry name" value="WH_DNA-bd_sf"/>
</dbReference>
<sequence>MASSSSSSCSKPPQDQVFINFRGDELRCNFVSHLYDALKVKEINVFMDNDQEKGENINGLLEEIKKSRIALAIFSSRYTEAKWCLKELAKMRERVEEGELVVIPIFYKVDPNTVEEQRGEFGDKFRDLVKKGNKEEKKEWKKALKYFAKLQGRVLHEKSVESRFITDIVEDVLKKLKNPSRASSSSNPPSGTYLSGTGQDKVESLCGIEIRLKQLGEKISFGSGETTRIIGVVGPPGIGKSTLVKKFYEDSKERLSRHVFIPDVQQIRKEDNDLRYLLKILLEDLLGVKNPKIETVKRAHEASKNQLLQKKAFVVLDNVGDREEIDAILGQRDWIKQGSKIVIATSDKSLLIHAGVKNIYEVPPLSYQHSLQHFAHHAFGGQSYDSSFSKLLNEFMHYTKGNPLALKVLGGGLLGKDVSLWSEKMDALKQCHNGQERRSEKMPAQSSIQMLLSVWKGSYDALTQEQKDTLLDISYFRSLDENYVASLLDSYGETSTKIAELVNKFLISISGGKIHMHDTLHMFCEQIGQEASATDGKGRRRLWEHDKIIDVLDTNKGASGIRSIFLDLADFKTKSFDNIAFASMTNMQYLKIYSTRCPQECNPNTILNFPDGLHLPLDELRCLHWLKFPLKELPQDFDPKNLVDLKLPYSKIEKVWESDKDASKLKWIDFNHSEKLRTLSGLAEARKLQELNLEGCTALATLPEDMKNMECLVILNLRGCTSLKCLPQIDLPSLLILILTDCSKFKVFHAISVKLEAIHLDGTAIKKLPDDIGKLKKLALFNMKSCKNLETLPDTLGELKALQELILSGCENLEKLPDSLGELKALQKLILSGCSELTSFPNNVENMERLEILLLDGTAIKELPNIFSLRRIRLSRNEKICDLPKSISQFYRLKWLDMKYCTSVTHLPELPPNLRCVDAHGCSSLRTVAEPLSQAMTTEHIHSTFIFTNCNGLEQAAKKEIASFAQSKCQLLPNALKLCNKDFVPEILFSTCFPGAQIPSWFSHEAIGSKVQYEYPRHWNYNKLSGIALCVVISFQTCQDQSNKEEEHTNYLSVKFTCQGITGEESCGQIAWKVGSWNEQRNKREAIESEHVFIGYTNCVHLIKHHEAKKASQCAPTVAFLEFSVTDENTSGGARVEVLKSGLSFVFEPDEKKKPFQDANAVASTSGSEFPRTNGDLTDEANV</sequence>
<feature type="region of interest" description="Disordered" evidence="8">
    <location>
        <begin position="178"/>
        <end position="198"/>
    </location>
</feature>
<keyword evidence="2" id="KW-0433">Leucine-rich repeat</keyword>
<dbReference type="Gene3D" id="3.40.50.10140">
    <property type="entry name" value="Toll/interleukin-1 receptor homology (TIR) domain"/>
    <property type="match status" value="1"/>
</dbReference>
<dbReference type="GO" id="GO:0061809">
    <property type="term" value="F:NAD+ nucleosidase activity, cyclic ADP-ribose generating"/>
    <property type="evidence" value="ECO:0007669"/>
    <property type="project" value="UniProtKB-EC"/>
</dbReference>
<dbReference type="InterPro" id="IPR032675">
    <property type="entry name" value="LRR_dom_sf"/>
</dbReference>
<dbReference type="InterPro" id="IPR044974">
    <property type="entry name" value="Disease_R_plants"/>
</dbReference>
<dbReference type="EMBL" id="LR031872">
    <property type="protein sequence ID" value="VDC86711.1"/>
    <property type="molecule type" value="Genomic_DNA"/>
</dbReference>
<name>A0A3P6ARD8_BRAOL</name>
<reference evidence="10" key="1">
    <citation type="submission" date="2018-11" db="EMBL/GenBank/DDBJ databases">
        <authorList>
            <consortium name="Genoscope - CEA"/>
            <person name="William W."/>
        </authorList>
    </citation>
    <scope>NUCLEOTIDE SEQUENCE</scope>
</reference>
<dbReference type="SMART" id="SM00255">
    <property type="entry name" value="TIR"/>
    <property type="match status" value="1"/>
</dbReference>
<dbReference type="GO" id="GO:0006952">
    <property type="term" value="P:defense response"/>
    <property type="evidence" value="ECO:0007669"/>
    <property type="project" value="UniProtKB-KW"/>
</dbReference>
<feature type="domain" description="TIR" evidence="9">
    <location>
        <begin position="13"/>
        <end position="176"/>
    </location>
</feature>
<dbReference type="Gene3D" id="3.40.50.300">
    <property type="entry name" value="P-loop containing nucleotide triphosphate hydrolases"/>
    <property type="match status" value="1"/>
</dbReference>
<dbReference type="GO" id="GO:0043531">
    <property type="term" value="F:ADP binding"/>
    <property type="evidence" value="ECO:0007669"/>
    <property type="project" value="InterPro"/>
</dbReference>
<dbReference type="InterPro" id="IPR027417">
    <property type="entry name" value="P-loop_NTPase"/>
</dbReference>
<dbReference type="InterPro" id="IPR035897">
    <property type="entry name" value="Toll_tir_struct_dom_sf"/>
</dbReference>
<dbReference type="InterPro" id="IPR011713">
    <property type="entry name" value="Leu-rich_rpt_3"/>
</dbReference>
<dbReference type="PANTHER" id="PTHR11017">
    <property type="entry name" value="LEUCINE-RICH REPEAT-CONTAINING PROTEIN"/>
    <property type="match status" value="1"/>
</dbReference>
<dbReference type="InterPro" id="IPR045344">
    <property type="entry name" value="C-JID"/>
</dbReference>
<evidence type="ECO:0000256" key="5">
    <source>
        <dbReference type="ARBA" id="ARBA00022821"/>
    </source>
</evidence>
<dbReference type="FunFam" id="3.40.50.10140:FF:000007">
    <property type="entry name" value="Disease resistance protein (TIR-NBS-LRR class)"/>
    <property type="match status" value="1"/>
</dbReference>
<dbReference type="SUPFAM" id="SSF52058">
    <property type="entry name" value="L domain-like"/>
    <property type="match status" value="1"/>
</dbReference>
<dbReference type="PROSITE" id="PS50104">
    <property type="entry name" value="TIR"/>
    <property type="match status" value="1"/>
</dbReference>
<evidence type="ECO:0000259" key="9">
    <source>
        <dbReference type="PROSITE" id="PS50104"/>
    </source>
</evidence>
<dbReference type="SUPFAM" id="SSF46785">
    <property type="entry name" value="Winged helix' DNA-binding domain"/>
    <property type="match status" value="1"/>
</dbReference>
<evidence type="ECO:0000256" key="4">
    <source>
        <dbReference type="ARBA" id="ARBA00022801"/>
    </source>
</evidence>
<gene>
    <name evidence="10" type="ORF">BOLC3T13483H</name>
</gene>
<keyword evidence="5" id="KW-0611">Plant defense</keyword>
<accession>A0A3P6ARD8</accession>
<dbReference type="Pfam" id="PF07725">
    <property type="entry name" value="LRR_3"/>
    <property type="match status" value="1"/>
</dbReference>
<evidence type="ECO:0000313" key="10">
    <source>
        <dbReference type="EMBL" id="VDC86711.1"/>
    </source>
</evidence>
<comment type="catalytic activity">
    <reaction evidence="7">
        <text>NAD(+) + H2O = ADP-D-ribose + nicotinamide + H(+)</text>
        <dbReference type="Rhea" id="RHEA:16301"/>
        <dbReference type="ChEBI" id="CHEBI:15377"/>
        <dbReference type="ChEBI" id="CHEBI:15378"/>
        <dbReference type="ChEBI" id="CHEBI:17154"/>
        <dbReference type="ChEBI" id="CHEBI:57540"/>
        <dbReference type="ChEBI" id="CHEBI:57967"/>
        <dbReference type="EC" id="3.2.2.6"/>
    </reaction>
    <physiologicalReaction direction="left-to-right" evidence="7">
        <dbReference type="Rhea" id="RHEA:16302"/>
    </physiologicalReaction>
</comment>
<evidence type="ECO:0000256" key="6">
    <source>
        <dbReference type="ARBA" id="ARBA00023027"/>
    </source>
</evidence>
<dbReference type="GO" id="GO:0007165">
    <property type="term" value="P:signal transduction"/>
    <property type="evidence" value="ECO:0007669"/>
    <property type="project" value="InterPro"/>
</dbReference>
<evidence type="ECO:0000256" key="8">
    <source>
        <dbReference type="SAM" id="MobiDB-lite"/>
    </source>
</evidence>